<keyword evidence="9 19" id="KW-0547">Nucleotide-binding</keyword>
<dbReference type="GO" id="GO:0003935">
    <property type="term" value="F:GTP cyclohydrolase II activity"/>
    <property type="evidence" value="ECO:0007669"/>
    <property type="project" value="UniProtKB-UniRule"/>
</dbReference>
<dbReference type="Gene3D" id="3.40.50.10990">
    <property type="entry name" value="GTP cyclohydrolase II"/>
    <property type="match status" value="1"/>
</dbReference>
<evidence type="ECO:0000256" key="18">
    <source>
        <dbReference type="ARBA" id="ARBA00049295"/>
    </source>
</evidence>
<dbReference type="Pfam" id="PF00926">
    <property type="entry name" value="DHBP_synthase"/>
    <property type="match status" value="1"/>
</dbReference>
<dbReference type="InterPro" id="IPR016299">
    <property type="entry name" value="Riboflavin_synth_RibBA"/>
</dbReference>
<evidence type="ECO:0000256" key="14">
    <source>
        <dbReference type="ARBA" id="ARBA00023211"/>
    </source>
</evidence>
<comment type="catalytic activity">
    <reaction evidence="1 19">
        <text>D-ribulose 5-phosphate = (2S)-2-hydroxy-3-oxobutyl phosphate + formate + H(+)</text>
        <dbReference type="Rhea" id="RHEA:18457"/>
        <dbReference type="ChEBI" id="CHEBI:15378"/>
        <dbReference type="ChEBI" id="CHEBI:15740"/>
        <dbReference type="ChEBI" id="CHEBI:58121"/>
        <dbReference type="ChEBI" id="CHEBI:58830"/>
        <dbReference type="EC" id="4.1.99.12"/>
    </reaction>
</comment>
<keyword evidence="12 19" id="KW-0460">Magnesium</keyword>
<feature type="binding site" evidence="19">
    <location>
        <position position="360"/>
    </location>
    <ligand>
        <name>GTP</name>
        <dbReference type="ChEBI" id="CHEBI:37565"/>
    </ligand>
</feature>
<gene>
    <name evidence="19" type="primary">ribBA</name>
    <name evidence="21" type="ORF">XD66_0910</name>
</gene>
<feature type="binding site" evidence="19">
    <location>
        <position position="146"/>
    </location>
    <ligand>
        <name>Mg(2+)</name>
        <dbReference type="ChEBI" id="CHEBI:18420"/>
        <label>2</label>
    </ligand>
</feature>
<feature type="domain" description="GTP cyclohydrolase II" evidence="20">
    <location>
        <begin position="211"/>
        <end position="376"/>
    </location>
</feature>
<feature type="site" description="Essential for DHBP synthase activity" evidence="19">
    <location>
        <position position="167"/>
    </location>
</feature>
<protein>
    <recommendedName>
        <fullName evidence="19">Riboflavin biosynthesis protein RibBA</fullName>
    </recommendedName>
    <domain>
        <recommendedName>
            <fullName evidence="19">3,4-dihydroxy-2-butanone 4-phosphate synthase</fullName>
            <shortName evidence="19">DHBP synthase</shortName>
            <ecNumber evidence="19">4.1.99.12</ecNumber>
        </recommendedName>
    </domain>
    <domain>
        <recommendedName>
            <fullName evidence="19">GTP cyclohydrolase-2</fullName>
            <ecNumber evidence="19">3.5.4.25</ecNumber>
        </recommendedName>
        <alternativeName>
            <fullName evidence="19">GTP cyclohydrolase II</fullName>
        </alternativeName>
    </domain>
</protein>
<dbReference type="HAMAP" id="MF_00179">
    <property type="entry name" value="RibA"/>
    <property type="match status" value="1"/>
</dbReference>
<keyword evidence="15 19" id="KW-0456">Lyase</keyword>
<dbReference type="GO" id="GO:0009231">
    <property type="term" value="P:riboflavin biosynthetic process"/>
    <property type="evidence" value="ECO:0007669"/>
    <property type="project" value="UniProtKB-UniRule"/>
</dbReference>
<evidence type="ECO:0000256" key="1">
    <source>
        <dbReference type="ARBA" id="ARBA00000141"/>
    </source>
</evidence>
<dbReference type="FunFam" id="3.40.50.10990:FF:000001">
    <property type="entry name" value="Riboflavin biosynthesis protein RibBA"/>
    <property type="match status" value="1"/>
</dbReference>
<feature type="binding site" evidence="19">
    <location>
        <begin position="298"/>
        <end position="300"/>
    </location>
    <ligand>
        <name>GTP</name>
        <dbReference type="ChEBI" id="CHEBI:37565"/>
    </ligand>
</feature>
<comment type="cofactor">
    <cofactor evidence="2">
        <name>Mn(2+)</name>
        <dbReference type="ChEBI" id="CHEBI:29035"/>
    </cofactor>
</comment>
<evidence type="ECO:0000256" key="9">
    <source>
        <dbReference type="ARBA" id="ARBA00022741"/>
    </source>
</evidence>
<keyword evidence="8 19" id="KW-0479">Metal-binding</keyword>
<dbReference type="SUPFAM" id="SSF142695">
    <property type="entry name" value="RibA-like"/>
    <property type="match status" value="1"/>
</dbReference>
<keyword evidence="7 19" id="KW-0686">Riboflavin biosynthesis</keyword>
<dbReference type="GO" id="GO:0000287">
    <property type="term" value="F:magnesium ion binding"/>
    <property type="evidence" value="ECO:0007669"/>
    <property type="project" value="UniProtKB-UniRule"/>
</dbReference>
<dbReference type="NCBIfam" id="NF001591">
    <property type="entry name" value="PRK00393.1"/>
    <property type="match status" value="1"/>
</dbReference>
<dbReference type="SUPFAM" id="SSF55821">
    <property type="entry name" value="YrdC/RibB"/>
    <property type="match status" value="1"/>
</dbReference>
<feature type="active site" description="Proton acceptor; for GTP cyclohydrolase activity" evidence="19">
    <location>
        <position position="332"/>
    </location>
</feature>
<keyword evidence="13 19" id="KW-0342">GTP-binding</keyword>
<feature type="binding site" evidence="19">
    <location>
        <position position="32"/>
    </location>
    <ligand>
        <name>Mg(2+)</name>
        <dbReference type="ChEBI" id="CHEBI:18420"/>
        <label>2</label>
    </ligand>
</feature>
<evidence type="ECO:0000256" key="6">
    <source>
        <dbReference type="ARBA" id="ARBA00005520"/>
    </source>
</evidence>
<evidence type="ECO:0000256" key="4">
    <source>
        <dbReference type="ARBA" id="ARBA00004853"/>
    </source>
</evidence>
<evidence type="ECO:0000313" key="21">
    <source>
        <dbReference type="EMBL" id="KUK36383.1"/>
    </source>
</evidence>
<dbReference type="HAMAP" id="MF_00180">
    <property type="entry name" value="RibB"/>
    <property type="match status" value="1"/>
</dbReference>
<feature type="binding site" evidence="19">
    <location>
        <begin position="255"/>
        <end position="259"/>
    </location>
    <ligand>
        <name>GTP</name>
        <dbReference type="ChEBI" id="CHEBI:37565"/>
    </ligand>
</feature>
<feature type="region of interest" description="DHBP synthase" evidence="19">
    <location>
        <begin position="1"/>
        <end position="204"/>
    </location>
</feature>
<feature type="binding site" evidence="19">
    <location>
        <position position="271"/>
    </location>
    <ligand>
        <name>Zn(2+)</name>
        <dbReference type="ChEBI" id="CHEBI:29105"/>
        <note>catalytic</note>
    </ligand>
</feature>
<feature type="binding site" evidence="19">
    <location>
        <position position="36"/>
    </location>
    <ligand>
        <name>D-ribulose 5-phosphate</name>
        <dbReference type="ChEBI" id="CHEBI:58121"/>
    </ligand>
</feature>
<dbReference type="NCBIfam" id="NF006803">
    <property type="entry name" value="PRK09311.1"/>
    <property type="match status" value="1"/>
</dbReference>
<dbReference type="GO" id="GO:0030145">
    <property type="term" value="F:manganese ion binding"/>
    <property type="evidence" value="ECO:0007669"/>
    <property type="project" value="UniProtKB-UniRule"/>
</dbReference>
<reference evidence="22" key="1">
    <citation type="journal article" date="2015" name="MBio">
        <title>Genome-Resolved Metagenomic Analysis Reveals Roles for Candidate Phyla and Other Microbial Community Members in Biogeochemical Transformations in Oil Reservoirs.</title>
        <authorList>
            <person name="Hu P."/>
            <person name="Tom L."/>
            <person name="Singh A."/>
            <person name="Thomas B.C."/>
            <person name="Baker B.J."/>
            <person name="Piceno Y.M."/>
            <person name="Andersen G.L."/>
            <person name="Banfield J.F."/>
        </authorList>
    </citation>
    <scope>NUCLEOTIDE SEQUENCE [LARGE SCALE GENOMIC DNA]</scope>
</reference>
<keyword evidence="10 19" id="KW-0378">Hydrolase</keyword>
<comment type="function">
    <text evidence="17 19">Catalyzes the conversion of GTP to 2,5-diamino-6-ribosylamino-4(3H)-pyrimidinone 5'-phosphate (DARP), formate and pyrophosphate.</text>
</comment>
<keyword evidence="11 19" id="KW-0862">Zinc</keyword>
<feature type="binding site" evidence="19">
    <location>
        <begin position="143"/>
        <end position="147"/>
    </location>
    <ligand>
        <name>D-ribulose 5-phosphate</name>
        <dbReference type="ChEBI" id="CHEBI:58121"/>
    </ligand>
</feature>
<feature type="binding site" evidence="19">
    <location>
        <position position="355"/>
    </location>
    <ligand>
        <name>GTP</name>
        <dbReference type="ChEBI" id="CHEBI:37565"/>
    </ligand>
</feature>
<dbReference type="PANTHER" id="PTHR21327">
    <property type="entry name" value="GTP CYCLOHYDROLASE II-RELATED"/>
    <property type="match status" value="1"/>
</dbReference>
<evidence type="ECO:0000256" key="8">
    <source>
        <dbReference type="ARBA" id="ARBA00022723"/>
    </source>
</evidence>
<evidence type="ECO:0000256" key="11">
    <source>
        <dbReference type="ARBA" id="ARBA00022833"/>
    </source>
</evidence>
<sequence>MAELEFFNTIEEAIEEIRAGKMIIVVDDEDRENEGDLIIAAEKVTPEAINFMATYGRGLICVPMTGKRLDELDLQPMVAHNTDKHETAFTVSVDAATSTTGISAFERAATVRALIDPKTKPQDLRRPGHIFPLRAKEGGVLRRAGHTEAAVDLARLAGLYPAGVLCEIMNDDGTMARVPELMKFARKHNLKIITIADLIKYRRRTEKLVQKVTSTHLPTKYGEFTAVAYKSLLDDNCHIALIMGDLRGVEPVLTRVHSECLTGDVFGSLRCDCGDQLAQALKMIAAEGRGVLLYMRQEGRGIGLLNKIRAYKLQDGGADTVEANELLGFPPDLRDYGIGAQILADLGLKKIRLLTNNPRKIAGLVGYGLEVVERVPIEIPPREENRGYLRTKKEKLGHLLALKK</sequence>
<comment type="pathway">
    <text evidence="4 19">Cofactor biosynthesis; riboflavin biosynthesis; 5-amino-6-(D-ribitylamino)uracil from GTP: step 1/4.</text>
</comment>
<dbReference type="UniPathway" id="UPA00275">
    <property type="reaction ID" value="UER00399"/>
</dbReference>
<dbReference type="InterPro" id="IPR000422">
    <property type="entry name" value="DHBP_synthase_RibB"/>
</dbReference>
<feature type="region of interest" description="GTP cyclohydrolase II" evidence="19">
    <location>
        <begin position="205"/>
        <end position="404"/>
    </location>
</feature>
<accession>A0A117LBE1</accession>
<dbReference type="InterPro" id="IPR000926">
    <property type="entry name" value="RibA"/>
</dbReference>
<evidence type="ECO:0000259" key="20">
    <source>
        <dbReference type="Pfam" id="PF00925"/>
    </source>
</evidence>
<keyword evidence="16 19" id="KW-0511">Multifunctional enzyme</keyword>
<comment type="cofactor">
    <cofactor evidence="19">
        <name>Zn(2+)</name>
        <dbReference type="ChEBI" id="CHEBI:29105"/>
    </cofactor>
    <text evidence="19">Binds 1 zinc ion per subunit.</text>
</comment>
<comment type="function">
    <text evidence="3 19">Catalyzes the conversion of D-ribulose 5-phosphate to formate and 3,4-dihydroxy-2-butanone 4-phosphate.</text>
</comment>
<name>A0A117LBE1_9THEO</name>
<proteinExistence type="inferred from homology"/>
<evidence type="ECO:0000256" key="7">
    <source>
        <dbReference type="ARBA" id="ARBA00022619"/>
    </source>
</evidence>
<dbReference type="EC" id="3.5.4.25" evidence="19"/>
<dbReference type="GO" id="GO:0005829">
    <property type="term" value="C:cytosol"/>
    <property type="evidence" value="ECO:0007669"/>
    <property type="project" value="TreeGrafter"/>
</dbReference>
<dbReference type="PANTHER" id="PTHR21327:SF18">
    <property type="entry name" value="3,4-DIHYDROXY-2-BUTANONE 4-PHOSPHATE SYNTHASE"/>
    <property type="match status" value="1"/>
</dbReference>
<evidence type="ECO:0000256" key="19">
    <source>
        <dbReference type="HAMAP-Rule" id="MF_01283"/>
    </source>
</evidence>
<feature type="binding site" evidence="19">
    <location>
        <position position="320"/>
    </location>
    <ligand>
        <name>GTP</name>
        <dbReference type="ChEBI" id="CHEBI:37565"/>
    </ligand>
</feature>
<evidence type="ECO:0000256" key="16">
    <source>
        <dbReference type="ARBA" id="ARBA00023268"/>
    </source>
</evidence>
<dbReference type="NCBIfam" id="TIGR00505">
    <property type="entry name" value="ribA"/>
    <property type="match status" value="1"/>
</dbReference>
<dbReference type="Proteomes" id="UP000053326">
    <property type="component" value="Unassembled WGS sequence"/>
</dbReference>
<evidence type="ECO:0000256" key="2">
    <source>
        <dbReference type="ARBA" id="ARBA00001936"/>
    </source>
</evidence>
<comment type="catalytic activity">
    <reaction evidence="18 19">
        <text>GTP + 4 H2O = 2,5-diamino-6-hydroxy-4-(5-phosphoribosylamino)-pyrimidine + formate + 2 phosphate + 3 H(+)</text>
        <dbReference type="Rhea" id="RHEA:23704"/>
        <dbReference type="ChEBI" id="CHEBI:15377"/>
        <dbReference type="ChEBI" id="CHEBI:15378"/>
        <dbReference type="ChEBI" id="CHEBI:15740"/>
        <dbReference type="ChEBI" id="CHEBI:37565"/>
        <dbReference type="ChEBI" id="CHEBI:43474"/>
        <dbReference type="ChEBI" id="CHEBI:58614"/>
        <dbReference type="EC" id="3.5.4.25"/>
    </reaction>
</comment>
<organism evidence="21 22">
    <name type="scientific">Thermacetogenium phaeum</name>
    <dbReference type="NCBI Taxonomy" id="85874"/>
    <lineage>
        <taxon>Bacteria</taxon>
        <taxon>Bacillati</taxon>
        <taxon>Bacillota</taxon>
        <taxon>Clostridia</taxon>
        <taxon>Thermoanaerobacterales</taxon>
        <taxon>Thermoanaerobacteraceae</taxon>
        <taxon>Thermacetogenium</taxon>
    </lineage>
</organism>
<dbReference type="FunFam" id="3.90.870.10:FF:000001">
    <property type="entry name" value="Riboflavin biosynthesis protein RibBA"/>
    <property type="match status" value="1"/>
</dbReference>
<evidence type="ECO:0000256" key="5">
    <source>
        <dbReference type="ARBA" id="ARBA00004904"/>
    </source>
</evidence>
<comment type="pathway">
    <text evidence="5 19">Cofactor biosynthesis; riboflavin biosynthesis; 2-hydroxy-3-oxobutyl phosphate from D-ribulose 5-phosphate: step 1/1.</text>
</comment>
<evidence type="ECO:0000256" key="12">
    <source>
        <dbReference type="ARBA" id="ARBA00022842"/>
    </source>
</evidence>
<feature type="binding site" evidence="19">
    <location>
        <position position="273"/>
    </location>
    <ligand>
        <name>Zn(2+)</name>
        <dbReference type="ChEBI" id="CHEBI:29105"/>
        <note>catalytic</note>
    </ligand>
</feature>
<feature type="binding site" evidence="19">
    <location>
        <begin position="31"/>
        <end position="32"/>
    </location>
    <ligand>
        <name>D-ribulose 5-phosphate</name>
        <dbReference type="ChEBI" id="CHEBI:58121"/>
    </ligand>
</feature>
<dbReference type="GO" id="GO:0005525">
    <property type="term" value="F:GTP binding"/>
    <property type="evidence" value="ECO:0007669"/>
    <property type="project" value="UniProtKB-KW"/>
</dbReference>
<comment type="similarity">
    <text evidence="19">In the C-terminal section; belongs to the GTP cyclohydrolase II family.</text>
</comment>
<dbReference type="InterPro" id="IPR036144">
    <property type="entry name" value="RibA-like_sf"/>
</dbReference>
<dbReference type="HAMAP" id="MF_01283">
    <property type="entry name" value="RibBA"/>
    <property type="match status" value="1"/>
</dbReference>
<evidence type="ECO:0000256" key="13">
    <source>
        <dbReference type="ARBA" id="ARBA00023134"/>
    </source>
</evidence>
<evidence type="ECO:0000256" key="15">
    <source>
        <dbReference type="ARBA" id="ARBA00023239"/>
    </source>
</evidence>
<dbReference type="GO" id="GO:0008270">
    <property type="term" value="F:zinc ion binding"/>
    <property type="evidence" value="ECO:0007669"/>
    <property type="project" value="UniProtKB-UniRule"/>
</dbReference>
<feature type="binding site" evidence="19">
    <location>
        <position position="276"/>
    </location>
    <ligand>
        <name>GTP</name>
        <dbReference type="ChEBI" id="CHEBI:37565"/>
    </ligand>
</feature>
<dbReference type="InterPro" id="IPR032677">
    <property type="entry name" value="GTP_cyclohydro_II"/>
</dbReference>
<feature type="active site" description="Nucleophile; for GTP cyclohydrolase activity" evidence="19">
    <location>
        <position position="334"/>
    </location>
</feature>
<evidence type="ECO:0000256" key="3">
    <source>
        <dbReference type="ARBA" id="ARBA00002284"/>
    </source>
</evidence>
<dbReference type="NCBIfam" id="TIGR00506">
    <property type="entry name" value="ribB"/>
    <property type="match status" value="1"/>
</dbReference>
<keyword evidence="14 19" id="KW-0464">Manganese</keyword>
<feature type="binding site" evidence="19">
    <location>
        <position position="260"/>
    </location>
    <ligand>
        <name>Zn(2+)</name>
        <dbReference type="ChEBI" id="CHEBI:29105"/>
        <note>catalytic</note>
    </ligand>
</feature>
<comment type="caution">
    <text evidence="21">The sequence shown here is derived from an EMBL/GenBank/DDBJ whole genome shotgun (WGS) entry which is preliminary data.</text>
</comment>
<dbReference type="GO" id="GO:0008686">
    <property type="term" value="F:3,4-dihydroxy-2-butanone-4-phosphate synthase activity"/>
    <property type="evidence" value="ECO:0007669"/>
    <property type="project" value="UniProtKB-UniRule"/>
</dbReference>
<dbReference type="Gene3D" id="3.90.870.10">
    <property type="entry name" value="DHBP synthase"/>
    <property type="match status" value="1"/>
</dbReference>
<feature type="site" description="Essential for DHBP synthase activity" evidence="19">
    <location>
        <position position="129"/>
    </location>
</feature>
<evidence type="ECO:0000256" key="10">
    <source>
        <dbReference type="ARBA" id="ARBA00022801"/>
    </source>
</evidence>
<evidence type="ECO:0000313" key="22">
    <source>
        <dbReference type="Proteomes" id="UP000053326"/>
    </source>
</evidence>
<dbReference type="CDD" id="cd00641">
    <property type="entry name" value="GTP_cyclohydro2"/>
    <property type="match status" value="1"/>
</dbReference>
<feature type="binding site" evidence="19">
    <location>
        <position position="32"/>
    </location>
    <ligand>
        <name>Mg(2+)</name>
        <dbReference type="ChEBI" id="CHEBI:18420"/>
        <label>1</label>
    </ligand>
</feature>
<comment type="similarity">
    <text evidence="6 19">In the N-terminal section; belongs to the DHBP synthase family.</text>
</comment>
<evidence type="ECO:0000256" key="17">
    <source>
        <dbReference type="ARBA" id="ARBA00043932"/>
    </source>
</evidence>
<dbReference type="PIRSF" id="PIRSF001259">
    <property type="entry name" value="RibA"/>
    <property type="match status" value="1"/>
</dbReference>
<dbReference type="PATRIC" id="fig|85874.4.peg.280"/>
<comment type="cofactor">
    <cofactor evidence="19">
        <name>Mg(2+)</name>
        <dbReference type="ChEBI" id="CHEBI:18420"/>
    </cofactor>
    <cofactor evidence="19">
        <name>Mn(2+)</name>
        <dbReference type="ChEBI" id="CHEBI:29035"/>
    </cofactor>
    <text evidence="19">Binds 2 divalent metal cations per subunit. Magnesium or manganese.</text>
</comment>
<dbReference type="EMBL" id="LGFO01000105">
    <property type="protein sequence ID" value="KUK36383.1"/>
    <property type="molecule type" value="Genomic_DNA"/>
</dbReference>
<feature type="binding site" evidence="19">
    <location>
        <position position="167"/>
    </location>
    <ligand>
        <name>D-ribulose 5-phosphate</name>
        <dbReference type="ChEBI" id="CHEBI:58121"/>
    </ligand>
</feature>
<dbReference type="AlphaFoldDB" id="A0A117LBE1"/>
<dbReference type="InterPro" id="IPR017945">
    <property type="entry name" value="DHBP_synth_RibB-like_a/b_dom"/>
</dbReference>
<dbReference type="EC" id="4.1.99.12" evidence="19"/>
<dbReference type="Pfam" id="PF00925">
    <property type="entry name" value="GTP_cyclohydro2"/>
    <property type="match status" value="1"/>
</dbReference>